<reference evidence="1" key="1">
    <citation type="journal article" date="2015" name="Nature">
        <title>Complex archaea that bridge the gap between prokaryotes and eukaryotes.</title>
        <authorList>
            <person name="Spang A."/>
            <person name="Saw J.H."/>
            <person name="Jorgensen S.L."/>
            <person name="Zaremba-Niedzwiedzka K."/>
            <person name="Martijn J."/>
            <person name="Lind A.E."/>
            <person name="van Eijk R."/>
            <person name="Schleper C."/>
            <person name="Guy L."/>
            <person name="Ettema T.J."/>
        </authorList>
    </citation>
    <scope>NUCLEOTIDE SEQUENCE</scope>
</reference>
<comment type="caution">
    <text evidence="1">The sequence shown here is derived from an EMBL/GenBank/DDBJ whole genome shotgun (WGS) entry which is preliminary data.</text>
</comment>
<organism evidence="1">
    <name type="scientific">marine sediment metagenome</name>
    <dbReference type="NCBI Taxonomy" id="412755"/>
    <lineage>
        <taxon>unclassified sequences</taxon>
        <taxon>metagenomes</taxon>
        <taxon>ecological metagenomes</taxon>
    </lineage>
</organism>
<sequence>MLKDFHFYTQQEIDAFLNPRWDDLRVPLNSIKTGGVKDPTFTKWKDDGAGSRGIYDWHFAYQVVAGNEEEVFFDTQLPHSYKEGADLNFHVHWTPLVSGAAGEFVKFGLEYTWVNINENFPANTTIIYSDASSAAAASTSGDGTLIHGKQYKTLFPAITGTGMRISSVLSCRFFRNSSHANDTLAQDVIIFDVDFHFEIDSLGSKTILIK</sequence>
<protein>
    <submittedName>
        <fullName evidence="1">Uncharacterized protein</fullName>
    </submittedName>
</protein>
<evidence type="ECO:0000313" key="1">
    <source>
        <dbReference type="EMBL" id="KKN67509.1"/>
    </source>
</evidence>
<accession>A0A0F9SK95</accession>
<proteinExistence type="predicted"/>
<dbReference type="EMBL" id="LAZR01000473">
    <property type="protein sequence ID" value="KKN67509.1"/>
    <property type="molecule type" value="Genomic_DNA"/>
</dbReference>
<dbReference type="AlphaFoldDB" id="A0A0F9SK95"/>
<name>A0A0F9SK95_9ZZZZ</name>
<gene>
    <name evidence="1" type="ORF">LCGC14_0461060</name>
</gene>